<reference evidence="4" key="1">
    <citation type="submission" date="2014-09" db="EMBL/GenBank/DDBJ databases">
        <authorList>
            <person name="Magalhaes I.L.F."/>
            <person name="Oliveira U."/>
            <person name="Santos F.R."/>
            <person name="Vidigal T.H.D.A."/>
            <person name="Brescovit A.D."/>
            <person name="Santos A.J."/>
        </authorList>
    </citation>
    <scope>NUCLEOTIDE SEQUENCE</scope>
    <source>
        <tissue evidence="4">Shoot tissue taken approximately 20 cm above the soil surface</tissue>
    </source>
</reference>
<reference evidence="4" key="2">
    <citation type="journal article" date="2015" name="Data Brief">
        <title>Shoot transcriptome of the giant reed, Arundo donax.</title>
        <authorList>
            <person name="Barrero R.A."/>
            <person name="Guerrero F.D."/>
            <person name="Moolhuijzen P."/>
            <person name="Goolsby J.A."/>
            <person name="Tidwell J."/>
            <person name="Bellgard S.E."/>
            <person name="Bellgard M.I."/>
        </authorList>
    </citation>
    <scope>NUCLEOTIDE SEQUENCE</scope>
    <source>
        <tissue evidence="4">Shoot tissue taken approximately 20 cm above the soil surface</tissue>
    </source>
</reference>
<evidence type="ECO:0000313" key="4">
    <source>
        <dbReference type="EMBL" id="JAD38888.1"/>
    </source>
</evidence>
<dbReference type="EMBL" id="GBRH01259007">
    <property type="protein sequence ID" value="JAD38888.1"/>
    <property type="molecule type" value="Transcribed_RNA"/>
</dbReference>
<evidence type="ECO:0000256" key="1">
    <source>
        <dbReference type="SAM" id="MobiDB-lite"/>
    </source>
</evidence>
<dbReference type="InterPro" id="IPR056924">
    <property type="entry name" value="SH3_Tf2-1"/>
</dbReference>
<feature type="domain" description="Tf2-1-like SH3-like" evidence="3">
    <location>
        <begin position="29"/>
        <end position="92"/>
    </location>
</feature>
<dbReference type="Pfam" id="PF00385">
    <property type="entry name" value="Chromo"/>
    <property type="match status" value="1"/>
</dbReference>
<name>A0A0A8ZMG0_ARUDO</name>
<dbReference type="Pfam" id="PF24626">
    <property type="entry name" value="SH3_Tf2-1"/>
    <property type="match status" value="1"/>
</dbReference>
<dbReference type="PANTHER" id="PTHR46148:SF52">
    <property type="entry name" value="OS04G0603800 PROTEIN"/>
    <property type="match status" value="1"/>
</dbReference>
<evidence type="ECO:0000259" key="2">
    <source>
        <dbReference type="Pfam" id="PF00385"/>
    </source>
</evidence>
<evidence type="ECO:0000259" key="3">
    <source>
        <dbReference type="Pfam" id="PF24626"/>
    </source>
</evidence>
<proteinExistence type="predicted"/>
<dbReference type="SUPFAM" id="SSF54160">
    <property type="entry name" value="Chromo domain-like"/>
    <property type="match status" value="1"/>
</dbReference>
<organism evidence="4">
    <name type="scientific">Arundo donax</name>
    <name type="common">Giant reed</name>
    <name type="synonym">Donax arundinaceus</name>
    <dbReference type="NCBI Taxonomy" id="35708"/>
    <lineage>
        <taxon>Eukaryota</taxon>
        <taxon>Viridiplantae</taxon>
        <taxon>Streptophyta</taxon>
        <taxon>Embryophyta</taxon>
        <taxon>Tracheophyta</taxon>
        <taxon>Spermatophyta</taxon>
        <taxon>Magnoliopsida</taxon>
        <taxon>Liliopsida</taxon>
        <taxon>Poales</taxon>
        <taxon>Poaceae</taxon>
        <taxon>PACMAD clade</taxon>
        <taxon>Arundinoideae</taxon>
        <taxon>Arundineae</taxon>
        <taxon>Arundo</taxon>
    </lineage>
</organism>
<sequence>MLKDHLARAQNKMKSYADKSRSTREFQVGESVYLKLQPYAQSSVANRPCHKLTFKYFGPYKILERLGKAAYKLELPPHALIHPVFHVSQLKPSVPDYTPVYAEIPVLPNVEAADIQPEAILDRRLVKKGDSAVTQVLIQWTGLPAAMATWEDYYALKTRFPSAPVWGPAGSRGGGIVMTGDTDAAQEPGEA</sequence>
<dbReference type="InterPro" id="IPR023780">
    <property type="entry name" value="Chromo_domain"/>
</dbReference>
<feature type="region of interest" description="Disordered" evidence="1">
    <location>
        <begin position="1"/>
        <end position="20"/>
    </location>
</feature>
<dbReference type="AlphaFoldDB" id="A0A0A8ZMG0"/>
<dbReference type="PANTHER" id="PTHR46148">
    <property type="entry name" value="CHROMO DOMAIN-CONTAINING PROTEIN"/>
    <property type="match status" value="1"/>
</dbReference>
<protein>
    <submittedName>
        <fullName evidence="4">Uncharacterized protein</fullName>
    </submittedName>
</protein>
<dbReference type="InterPro" id="IPR016197">
    <property type="entry name" value="Chromo-like_dom_sf"/>
</dbReference>
<dbReference type="Gene3D" id="2.40.50.40">
    <property type="match status" value="1"/>
</dbReference>
<feature type="domain" description="Chromo" evidence="2">
    <location>
        <begin position="116"/>
        <end position="157"/>
    </location>
</feature>
<accession>A0A0A8ZMG0</accession>